<accession>D6U571</accession>
<feature type="region of interest" description="Disordered" evidence="1">
    <location>
        <begin position="1"/>
        <end position="23"/>
    </location>
</feature>
<proteinExistence type="predicted"/>
<dbReference type="AlphaFoldDB" id="D6U571"/>
<comment type="caution">
    <text evidence="2">The sequence shown here is derived from an EMBL/GenBank/DDBJ whole genome shotgun (WGS) entry which is preliminary data.</text>
</comment>
<evidence type="ECO:0000256" key="1">
    <source>
        <dbReference type="SAM" id="MobiDB-lite"/>
    </source>
</evidence>
<evidence type="ECO:0000313" key="3">
    <source>
        <dbReference type="Proteomes" id="UP000004508"/>
    </source>
</evidence>
<dbReference type="InParanoid" id="D6U571"/>
<feature type="compositionally biased region" description="Basic and acidic residues" evidence="1">
    <location>
        <begin position="8"/>
        <end position="21"/>
    </location>
</feature>
<protein>
    <submittedName>
        <fullName evidence="2">Uncharacterized protein</fullName>
    </submittedName>
</protein>
<sequence length="46" mass="5057">MDSPDTQADTRRVGRSLRSEAEQALPLHSLCTQVAYTGISEHGRKS</sequence>
<keyword evidence="3" id="KW-1185">Reference proteome</keyword>
<evidence type="ECO:0000313" key="2">
    <source>
        <dbReference type="EMBL" id="EFH81651.1"/>
    </source>
</evidence>
<dbReference type="Proteomes" id="UP000004508">
    <property type="component" value="Unassembled WGS sequence"/>
</dbReference>
<gene>
    <name evidence="2" type="ORF">Krac_2387</name>
</gene>
<reference evidence="2 3" key="1">
    <citation type="journal article" date="2011" name="Stand. Genomic Sci.">
        <title>Non-contiguous finished genome sequence and contextual data of the filamentous soil bacterium Ktedonobacter racemifer type strain (SOSP1-21).</title>
        <authorList>
            <person name="Chang Y.J."/>
            <person name="Land M."/>
            <person name="Hauser L."/>
            <person name="Chertkov O."/>
            <person name="Del Rio T.G."/>
            <person name="Nolan M."/>
            <person name="Copeland A."/>
            <person name="Tice H."/>
            <person name="Cheng J.F."/>
            <person name="Lucas S."/>
            <person name="Han C."/>
            <person name="Goodwin L."/>
            <person name="Pitluck S."/>
            <person name="Ivanova N."/>
            <person name="Ovchinikova G."/>
            <person name="Pati A."/>
            <person name="Chen A."/>
            <person name="Palaniappan K."/>
            <person name="Mavromatis K."/>
            <person name="Liolios K."/>
            <person name="Brettin T."/>
            <person name="Fiebig A."/>
            <person name="Rohde M."/>
            <person name="Abt B."/>
            <person name="Goker M."/>
            <person name="Detter J.C."/>
            <person name="Woyke T."/>
            <person name="Bristow J."/>
            <person name="Eisen J.A."/>
            <person name="Markowitz V."/>
            <person name="Hugenholtz P."/>
            <person name="Kyrpides N.C."/>
            <person name="Klenk H.P."/>
            <person name="Lapidus A."/>
        </authorList>
    </citation>
    <scope>NUCLEOTIDE SEQUENCE [LARGE SCALE GENOMIC DNA]</scope>
    <source>
        <strain evidence="3">DSM 44963</strain>
    </source>
</reference>
<name>D6U571_KTERA</name>
<dbReference type="EMBL" id="ADVG01000004">
    <property type="protein sequence ID" value="EFH81651.1"/>
    <property type="molecule type" value="Genomic_DNA"/>
</dbReference>
<organism evidence="2 3">
    <name type="scientific">Ktedonobacter racemifer DSM 44963</name>
    <dbReference type="NCBI Taxonomy" id="485913"/>
    <lineage>
        <taxon>Bacteria</taxon>
        <taxon>Bacillati</taxon>
        <taxon>Chloroflexota</taxon>
        <taxon>Ktedonobacteria</taxon>
        <taxon>Ktedonobacterales</taxon>
        <taxon>Ktedonobacteraceae</taxon>
        <taxon>Ktedonobacter</taxon>
    </lineage>
</organism>
<dbReference type="STRING" id="485913.Krac_2387"/>